<dbReference type="PANTHER" id="PTHR12304:SF4">
    <property type="entry name" value="URIDINE NUCLEOSIDASE"/>
    <property type="match status" value="1"/>
</dbReference>
<evidence type="ECO:0000259" key="3">
    <source>
        <dbReference type="Pfam" id="PF01156"/>
    </source>
</evidence>
<dbReference type="Pfam" id="PF01156">
    <property type="entry name" value="IU_nuc_hydro"/>
    <property type="match status" value="1"/>
</dbReference>
<dbReference type="EC" id="3.2.-.-" evidence="4"/>
<keyword evidence="2 4" id="KW-0326">Glycosidase</keyword>
<reference evidence="4 5" key="1">
    <citation type="submission" date="2018-06" db="EMBL/GenBank/DDBJ databases">
        <authorList>
            <consortium name="Pathogen Informatics"/>
            <person name="Doyle S."/>
        </authorList>
    </citation>
    <scope>NUCLEOTIDE SEQUENCE [LARGE SCALE GENOMIC DNA]</scope>
    <source>
        <strain evidence="4 5">NCTC13645</strain>
    </source>
</reference>
<proteinExistence type="predicted"/>
<dbReference type="InterPro" id="IPR001910">
    <property type="entry name" value="Inosine/uridine_hydrolase_dom"/>
</dbReference>
<dbReference type="GO" id="GO:0008477">
    <property type="term" value="F:purine nucleosidase activity"/>
    <property type="evidence" value="ECO:0007669"/>
    <property type="project" value="TreeGrafter"/>
</dbReference>
<dbReference type="GO" id="GO:0006152">
    <property type="term" value="P:purine nucleoside catabolic process"/>
    <property type="evidence" value="ECO:0007669"/>
    <property type="project" value="TreeGrafter"/>
</dbReference>
<evidence type="ECO:0000313" key="5">
    <source>
        <dbReference type="Proteomes" id="UP000254621"/>
    </source>
</evidence>
<evidence type="ECO:0000313" key="4">
    <source>
        <dbReference type="EMBL" id="SUP52490.1"/>
    </source>
</evidence>
<dbReference type="SUPFAM" id="SSF53590">
    <property type="entry name" value="Nucleoside hydrolase"/>
    <property type="match status" value="1"/>
</dbReference>
<dbReference type="GO" id="GO:0005829">
    <property type="term" value="C:cytosol"/>
    <property type="evidence" value="ECO:0007669"/>
    <property type="project" value="TreeGrafter"/>
</dbReference>
<gene>
    <name evidence="4" type="primary">rihA_2</name>
    <name evidence="4" type="ORF">NCTC13645_00382</name>
</gene>
<dbReference type="Gene3D" id="3.90.245.10">
    <property type="entry name" value="Ribonucleoside hydrolase-like"/>
    <property type="match status" value="1"/>
</dbReference>
<dbReference type="PANTHER" id="PTHR12304">
    <property type="entry name" value="INOSINE-URIDINE PREFERRING NUCLEOSIDE HYDROLASE"/>
    <property type="match status" value="1"/>
</dbReference>
<name>A0A380NYX9_WEIVI</name>
<dbReference type="InterPro" id="IPR036452">
    <property type="entry name" value="Ribo_hydro-like"/>
</dbReference>
<protein>
    <submittedName>
        <fullName evidence="4">Pyrimidine-specific ribonucleoside hydrolase rihA</fullName>
        <ecNumber evidence="4">3.2.-.-</ecNumber>
    </submittedName>
</protein>
<dbReference type="Proteomes" id="UP000254621">
    <property type="component" value="Unassembled WGS sequence"/>
</dbReference>
<evidence type="ECO:0000256" key="1">
    <source>
        <dbReference type="ARBA" id="ARBA00022801"/>
    </source>
</evidence>
<evidence type="ECO:0000256" key="2">
    <source>
        <dbReference type="ARBA" id="ARBA00023295"/>
    </source>
</evidence>
<organism evidence="4 5">
    <name type="scientific">Weissella viridescens</name>
    <name type="common">Lactobacillus viridescens</name>
    <dbReference type="NCBI Taxonomy" id="1629"/>
    <lineage>
        <taxon>Bacteria</taxon>
        <taxon>Bacillati</taxon>
        <taxon>Bacillota</taxon>
        <taxon>Bacilli</taxon>
        <taxon>Lactobacillales</taxon>
        <taxon>Lactobacillaceae</taxon>
        <taxon>Weissella</taxon>
    </lineage>
</organism>
<keyword evidence="1 4" id="KW-0378">Hydrolase</keyword>
<dbReference type="AlphaFoldDB" id="A0A380NYX9"/>
<dbReference type="InterPro" id="IPR023186">
    <property type="entry name" value="IUNH"/>
</dbReference>
<feature type="domain" description="Inosine/uridine-preferring nucleoside hydrolase" evidence="3">
    <location>
        <begin position="1"/>
        <end position="87"/>
    </location>
</feature>
<sequence>MILDLDTGVDDALAIAYALATPDADLIGIAASYGNTLVDTAAENSLKLLELLGATDVPVYRGFSHSSTTDGFETMEISMDIHGKTVLVMLNWLRLPAQLKQHLLLIS</sequence>
<dbReference type="EMBL" id="UHIV01000001">
    <property type="protein sequence ID" value="SUP52490.1"/>
    <property type="molecule type" value="Genomic_DNA"/>
</dbReference>
<accession>A0A380NYX9</accession>